<dbReference type="Proteomes" id="UP001589670">
    <property type="component" value="Unassembled WGS sequence"/>
</dbReference>
<comment type="caution">
    <text evidence="3">The sequence shown here is derived from an EMBL/GenBank/DDBJ whole genome shotgun (WGS) entry which is preliminary data.</text>
</comment>
<name>A0ABV5HZW5_9RHOB</name>
<dbReference type="RefSeq" id="WP_377068240.1">
    <property type="nucleotide sequence ID" value="NZ_JBHMEC010000010.1"/>
</dbReference>
<dbReference type="EMBL" id="JBHMEC010000010">
    <property type="protein sequence ID" value="MFB9149381.1"/>
    <property type="molecule type" value="Genomic_DNA"/>
</dbReference>
<evidence type="ECO:0000313" key="4">
    <source>
        <dbReference type="Proteomes" id="UP001589670"/>
    </source>
</evidence>
<feature type="signal peptide" evidence="2">
    <location>
        <begin position="1"/>
        <end position="22"/>
    </location>
</feature>
<feature type="region of interest" description="Disordered" evidence="1">
    <location>
        <begin position="43"/>
        <end position="64"/>
    </location>
</feature>
<feature type="chain" id="PRO_5046711937" evidence="2">
    <location>
        <begin position="23"/>
        <end position="64"/>
    </location>
</feature>
<proteinExistence type="predicted"/>
<accession>A0ABV5HZW5</accession>
<gene>
    <name evidence="3" type="ORF">ACFFU4_06400</name>
</gene>
<reference evidence="3 4" key="1">
    <citation type="submission" date="2024-09" db="EMBL/GenBank/DDBJ databases">
        <authorList>
            <person name="Sun Q."/>
            <person name="Mori K."/>
        </authorList>
    </citation>
    <scope>NUCLEOTIDE SEQUENCE [LARGE SCALE GENOMIC DNA]</scope>
    <source>
        <strain evidence="3 4">CECT 9424</strain>
    </source>
</reference>
<evidence type="ECO:0000256" key="2">
    <source>
        <dbReference type="SAM" id="SignalP"/>
    </source>
</evidence>
<keyword evidence="2" id="KW-0732">Signal</keyword>
<keyword evidence="4" id="KW-1185">Reference proteome</keyword>
<evidence type="ECO:0000313" key="3">
    <source>
        <dbReference type="EMBL" id="MFB9149381.1"/>
    </source>
</evidence>
<evidence type="ECO:0000256" key="1">
    <source>
        <dbReference type="SAM" id="MobiDB-lite"/>
    </source>
</evidence>
<sequence length="64" mass="6402">MKDRNSLLISALAVAITVGNLAIPATMPAAGRAHAQLAAKAAPDHREPGSASACARALTDLPAD</sequence>
<protein>
    <submittedName>
        <fullName evidence="3">Uncharacterized protein</fullName>
    </submittedName>
</protein>
<organism evidence="3 4">
    <name type="scientific">Roseovarius ramblicola</name>
    <dbReference type="NCBI Taxonomy" id="2022336"/>
    <lineage>
        <taxon>Bacteria</taxon>
        <taxon>Pseudomonadati</taxon>
        <taxon>Pseudomonadota</taxon>
        <taxon>Alphaproteobacteria</taxon>
        <taxon>Rhodobacterales</taxon>
        <taxon>Roseobacteraceae</taxon>
        <taxon>Roseovarius</taxon>
    </lineage>
</organism>